<proteinExistence type="predicted"/>
<feature type="transmembrane region" description="Helical" evidence="1">
    <location>
        <begin position="136"/>
        <end position="154"/>
    </location>
</feature>
<protein>
    <recommendedName>
        <fullName evidence="4">Glucosyl transferase GtrII</fullName>
    </recommendedName>
</protein>
<keyword evidence="1" id="KW-1133">Transmembrane helix</keyword>
<dbReference type="RefSeq" id="WP_152379570.1">
    <property type="nucleotide sequence ID" value="NZ_CP045298.1"/>
</dbReference>
<feature type="transmembrane region" description="Helical" evidence="1">
    <location>
        <begin position="77"/>
        <end position="95"/>
    </location>
</feature>
<evidence type="ECO:0000256" key="1">
    <source>
        <dbReference type="SAM" id="Phobius"/>
    </source>
</evidence>
<evidence type="ECO:0000313" key="3">
    <source>
        <dbReference type="Proteomes" id="UP001242811"/>
    </source>
</evidence>
<feature type="transmembrane region" description="Helical" evidence="1">
    <location>
        <begin position="327"/>
        <end position="346"/>
    </location>
</feature>
<keyword evidence="3" id="KW-1185">Reference proteome</keyword>
<evidence type="ECO:0008006" key="4">
    <source>
        <dbReference type="Google" id="ProtNLM"/>
    </source>
</evidence>
<feature type="transmembrane region" description="Helical" evidence="1">
    <location>
        <begin position="166"/>
        <end position="192"/>
    </location>
</feature>
<name>A0ABU0KTG4_9BACL</name>
<feature type="transmembrane region" description="Helical" evidence="1">
    <location>
        <begin position="12"/>
        <end position="35"/>
    </location>
</feature>
<keyword evidence="1" id="KW-0472">Membrane</keyword>
<sequence length="492" mass="56691">MINVVQNQKHNVLLFIGCFFTCLLFYGIFIIPHYAVDTYVYTKPVIEQDIFRAGRVLTFSFLNILGYFNVSMANNQSIFTFLSIVFFSISHYFFLRTLLTIKSDWTNISILTLFLASVTLFNNVFMATLFIFPEVILCYSIGTLLCVIAVNTIVSGDLGMKKIMISFILIFATLCFYQGIGPYYVMLAILLFFLKNWKESMTNVFSRSIMIIFIYTVAILANSLLERLSTRHRTDFSLDKVFSNIWSIIKAQKLLWVDSDKLLPQFIFIIIFILLLVSLSFIIFKDLKKYKTKGIFLFLVSLIFLTFLLIVAPFAIANDGFLTPRGIVVFMAFPSILGMFFVFLNYNSNSKRSYLCIAYIVIFICLSFLGIQNIGVNNNITNALDKAIAQQMYNKIERYETLSNKRVTKIALVNDTNPTWSYVTSNSYDVHSRALSIDWAALPLLSAVTGREFEMVEMDKKIYNQYFLEHDWNSYEDNQVVIKGDTAYIALY</sequence>
<organism evidence="2 3">
    <name type="scientific">Paenibacillus brasilensis</name>
    <dbReference type="NCBI Taxonomy" id="128574"/>
    <lineage>
        <taxon>Bacteria</taxon>
        <taxon>Bacillati</taxon>
        <taxon>Bacillota</taxon>
        <taxon>Bacilli</taxon>
        <taxon>Bacillales</taxon>
        <taxon>Paenibacillaceae</taxon>
        <taxon>Paenibacillus</taxon>
    </lineage>
</organism>
<comment type="caution">
    <text evidence="2">The sequence shown here is derived from an EMBL/GenBank/DDBJ whole genome shotgun (WGS) entry which is preliminary data.</text>
</comment>
<feature type="transmembrane region" description="Helical" evidence="1">
    <location>
        <begin position="353"/>
        <end position="371"/>
    </location>
</feature>
<feature type="transmembrane region" description="Helical" evidence="1">
    <location>
        <begin position="296"/>
        <end position="315"/>
    </location>
</feature>
<accession>A0ABU0KTG4</accession>
<feature type="transmembrane region" description="Helical" evidence="1">
    <location>
        <begin position="262"/>
        <end position="284"/>
    </location>
</feature>
<dbReference type="Proteomes" id="UP001242811">
    <property type="component" value="Unassembled WGS sequence"/>
</dbReference>
<feature type="transmembrane region" description="Helical" evidence="1">
    <location>
        <begin position="107"/>
        <end position="129"/>
    </location>
</feature>
<reference evidence="2 3" key="1">
    <citation type="submission" date="2023-07" db="EMBL/GenBank/DDBJ databases">
        <title>Genomic Encyclopedia of Type Strains, Phase IV (KMG-IV): sequencing the most valuable type-strain genomes for metagenomic binning, comparative biology and taxonomic classification.</title>
        <authorList>
            <person name="Goeker M."/>
        </authorList>
    </citation>
    <scope>NUCLEOTIDE SEQUENCE [LARGE SCALE GENOMIC DNA]</scope>
    <source>
        <strain evidence="2 3">DSM 14914</strain>
    </source>
</reference>
<keyword evidence="1" id="KW-0812">Transmembrane</keyword>
<dbReference type="InterPro" id="IPR025686">
    <property type="entry name" value="Glucos_trans_II"/>
</dbReference>
<feature type="transmembrane region" description="Helical" evidence="1">
    <location>
        <begin position="204"/>
        <end position="225"/>
    </location>
</feature>
<gene>
    <name evidence="2" type="ORF">QOZ95_000886</name>
</gene>
<dbReference type="EMBL" id="JAUSWA010000003">
    <property type="protein sequence ID" value="MDQ0492737.1"/>
    <property type="molecule type" value="Genomic_DNA"/>
</dbReference>
<dbReference type="Pfam" id="PF14264">
    <property type="entry name" value="Glucos_trans_II"/>
    <property type="match status" value="1"/>
</dbReference>
<feature type="transmembrane region" description="Helical" evidence="1">
    <location>
        <begin position="50"/>
        <end position="70"/>
    </location>
</feature>
<evidence type="ECO:0000313" key="2">
    <source>
        <dbReference type="EMBL" id="MDQ0492737.1"/>
    </source>
</evidence>